<dbReference type="EMBL" id="CP062006">
    <property type="protein sequence ID" value="QTC88710.1"/>
    <property type="molecule type" value="Genomic_DNA"/>
</dbReference>
<protein>
    <submittedName>
        <fullName evidence="6">MFS transporter</fullName>
    </submittedName>
</protein>
<dbReference type="PANTHER" id="PTHR23518">
    <property type="entry name" value="C-METHYLTRANSFERASE"/>
    <property type="match status" value="1"/>
</dbReference>
<feature type="transmembrane region" description="Helical" evidence="4">
    <location>
        <begin position="308"/>
        <end position="331"/>
    </location>
</feature>
<dbReference type="PANTHER" id="PTHR23518:SF2">
    <property type="entry name" value="MAJOR FACILITATOR SUPERFAMILY TRANSPORTER"/>
    <property type="match status" value="1"/>
</dbReference>
<keyword evidence="2 4" id="KW-1133">Transmembrane helix</keyword>
<keyword evidence="7" id="KW-1185">Reference proteome</keyword>
<dbReference type="InterPro" id="IPR011701">
    <property type="entry name" value="MFS"/>
</dbReference>
<dbReference type="InterPro" id="IPR036259">
    <property type="entry name" value="MFS_trans_sf"/>
</dbReference>
<evidence type="ECO:0000256" key="2">
    <source>
        <dbReference type="ARBA" id="ARBA00022989"/>
    </source>
</evidence>
<dbReference type="InterPro" id="IPR020846">
    <property type="entry name" value="MFS_dom"/>
</dbReference>
<keyword evidence="3 4" id="KW-0472">Membrane</keyword>
<feature type="transmembrane region" description="Helical" evidence="4">
    <location>
        <begin position="343"/>
        <end position="366"/>
    </location>
</feature>
<feature type="transmembrane region" description="Helical" evidence="4">
    <location>
        <begin position="248"/>
        <end position="272"/>
    </location>
</feature>
<dbReference type="Gene3D" id="1.20.1250.20">
    <property type="entry name" value="MFS general substrate transporter like domains"/>
    <property type="match status" value="2"/>
</dbReference>
<accession>A0ABX7SQV1</accession>
<name>A0ABX7SQV1_9CAUL</name>
<feature type="transmembrane region" description="Helical" evidence="4">
    <location>
        <begin position="219"/>
        <end position="242"/>
    </location>
</feature>
<evidence type="ECO:0000259" key="5">
    <source>
        <dbReference type="PROSITE" id="PS50850"/>
    </source>
</evidence>
<dbReference type="CDD" id="cd17370">
    <property type="entry name" value="MFS_MJ1317_like"/>
    <property type="match status" value="1"/>
</dbReference>
<dbReference type="Pfam" id="PF07690">
    <property type="entry name" value="MFS_1"/>
    <property type="match status" value="1"/>
</dbReference>
<gene>
    <name evidence="6" type="ORF">IFE19_04935</name>
</gene>
<evidence type="ECO:0000313" key="7">
    <source>
        <dbReference type="Proteomes" id="UP000663942"/>
    </source>
</evidence>
<feature type="domain" description="Major facilitator superfamily (MFS) profile" evidence="5">
    <location>
        <begin position="14"/>
        <end position="396"/>
    </location>
</feature>
<feature type="transmembrane region" description="Helical" evidence="4">
    <location>
        <begin position="31"/>
        <end position="54"/>
    </location>
</feature>
<feature type="transmembrane region" description="Helical" evidence="4">
    <location>
        <begin position="173"/>
        <end position="192"/>
    </location>
</feature>
<feature type="transmembrane region" description="Helical" evidence="4">
    <location>
        <begin position="284"/>
        <end position="302"/>
    </location>
</feature>
<evidence type="ECO:0000256" key="3">
    <source>
        <dbReference type="ARBA" id="ARBA00023136"/>
    </source>
</evidence>
<reference evidence="6 7" key="1">
    <citation type="submission" date="2020-09" db="EMBL/GenBank/DDBJ databases">
        <title>Brevundimonas sp. LVF1 isolated from an oligotrophic pond in Goettingen, Germany.</title>
        <authorList>
            <person name="Friedrich I."/>
            <person name="Klassen A."/>
            <person name="Neubauer H."/>
            <person name="Schneider D."/>
            <person name="Hertel R."/>
            <person name="Daniel R."/>
        </authorList>
    </citation>
    <scope>NUCLEOTIDE SEQUENCE [LARGE SCALE GENOMIC DNA]</scope>
    <source>
        <strain evidence="6 7">LVF1</strain>
    </source>
</reference>
<dbReference type="SUPFAM" id="SSF103473">
    <property type="entry name" value="MFS general substrate transporter"/>
    <property type="match status" value="1"/>
</dbReference>
<sequence length="409" mass="42572">MLMIGRGLRAVPRGVWALGFVSLFMDISSEMIHSLLPVFLVTTLGASVALVGVIEGVSEASASITKVFSGWLSDRLGNRKLLAVLGYGLGAVSKPFFPLAVTPFEVLGARFADRIGKGVRGAPRDALVADITEPGTRGAAFGLRQSLDTIGAFMGPVIAILLMLALAGNIRAVFAWAVVPGVIAVLLLVFGVEEPKKHGEARAARSPIRWSEVRAMGRPFWSVVAVGVVFTMARFSEAFLVLRAQDVGLTMALVPAVMIVMNVVYAAVAAPVGALSDHLDRRMLLVLGLGVLVLADLALAFATSIGVVLIGVLLWGLHMGMTQGLLAALIADTAPARLRGTAFGVFNLATGVALLAASSLAGGLWSLAGPQAAFLSGAVFSLVAMIGLASLHMRARRSKPPPSQRLPGA</sequence>
<evidence type="ECO:0000256" key="4">
    <source>
        <dbReference type="SAM" id="Phobius"/>
    </source>
</evidence>
<evidence type="ECO:0000256" key="1">
    <source>
        <dbReference type="ARBA" id="ARBA00022692"/>
    </source>
</evidence>
<feature type="transmembrane region" description="Helical" evidence="4">
    <location>
        <begin position="147"/>
        <end position="167"/>
    </location>
</feature>
<feature type="transmembrane region" description="Helical" evidence="4">
    <location>
        <begin position="372"/>
        <end position="391"/>
    </location>
</feature>
<dbReference type="Proteomes" id="UP000663942">
    <property type="component" value="Chromosome"/>
</dbReference>
<organism evidence="6 7">
    <name type="scientific">Brevundimonas pondensis</name>
    <dbReference type="NCBI Taxonomy" id="2774189"/>
    <lineage>
        <taxon>Bacteria</taxon>
        <taxon>Pseudomonadati</taxon>
        <taxon>Pseudomonadota</taxon>
        <taxon>Alphaproteobacteria</taxon>
        <taxon>Caulobacterales</taxon>
        <taxon>Caulobacteraceae</taxon>
        <taxon>Brevundimonas</taxon>
    </lineage>
</organism>
<evidence type="ECO:0000313" key="6">
    <source>
        <dbReference type="EMBL" id="QTC88710.1"/>
    </source>
</evidence>
<proteinExistence type="predicted"/>
<keyword evidence="1 4" id="KW-0812">Transmembrane</keyword>
<dbReference type="PROSITE" id="PS50850">
    <property type="entry name" value="MFS"/>
    <property type="match status" value="1"/>
</dbReference>